<evidence type="ECO:0000313" key="1">
    <source>
        <dbReference type="EMBL" id="APW99952.1"/>
    </source>
</evidence>
<organism evidence="1 2">
    <name type="scientific">Natronobacterium lacisalsi AJ5</name>
    <dbReference type="NCBI Taxonomy" id="358396"/>
    <lineage>
        <taxon>Archaea</taxon>
        <taxon>Methanobacteriati</taxon>
        <taxon>Methanobacteriota</taxon>
        <taxon>Stenosarchaea group</taxon>
        <taxon>Halobacteria</taxon>
        <taxon>Halobacteriales</taxon>
        <taxon>Natrialbaceae</taxon>
        <taxon>Natronobacterium</taxon>
    </lineage>
</organism>
<dbReference type="GeneID" id="30923504"/>
<dbReference type="AlphaFoldDB" id="A0A1P8LVZ5"/>
<accession>A0A1P8LVZ5</accession>
<evidence type="ECO:0000313" key="2">
    <source>
        <dbReference type="Proteomes" id="UP000186547"/>
    </source>
</evidence>
<reference evidence="1 2" key="1">
    <citation type="journal article" date="2011" name="J. Bacteriol.">
        <title>Genome sequence of Halobiforma lacisalsi AJ5, an extremely halophilic archaeon which harbors a bop gene.</title>
        <authorList>
            <person name="Jiang X."/>
            <person name="Wang S."/>
            <person name="Cheng H."/>
            <person name="Huo Y."/>
            <person name="Zhang X."/>
            <person name="Zhu X."/>
            <person name="Han X."/>
            <person name="Ni P."/>
            <person name="Wu M."/>
        </authorList>
    </citation>
    <scope>NUCLEOTIDE SEQUENCE [LARGE SCALE GENOMIC DNA]</scope>
    <source>
        <strain evidence="1 2">AJ5</strain>
    </source>
</reference>
<dbReference type="EMBL" id="CP019285">
    <property type="protein sequence ID" value="APW99952.1"/>
    <property type="molecule type" value="Genomic_DNA"/>
</dbReference>
<dbReference type="Proteomes" id="UP000186547">
    <property type="component" value="Chromosome"/>
</dbReference>
<dbReference type="KEGG" id="hlc:CHINAEXTREME20230"/>
<sequence length="76" mass="9386">MSRDERPRTESPWYCPECEIWVGWKHDVCSEGHRRPRLPLRYDDVEFDHSWRVTRRHRLRGKLRSLRDRINGGIDR</sequence>
<dbReference type="RefSeq" id="WP_010546892.1">
    <property type="nucleotide sequence ID" value="NZ_CP019285.1"/>
</dbReference>
<gene>
    <name evidence="1" type="ORF">CHINAEXTREME_20230</name>
</gene>
<protein>
    <submittedName>
        <fullName evidence="1">Uncharacterized protein</fullName>
    </submittedName>
</protein>
<name>A0A1P8LVZ5_NATLA</name>
<proteinExistence type="predicted"/>